<evidence type="ECO:0000313" key="2">
    <source>
        <dbReference type="Proteomes" id="UP000293547"/>
    </source>
</evidence>
<dbReference type="Proteomes" id="UP000293547">
    <property type="component" value="Unassembled WGS sequence"/>
</dbReference>
<protein>
    <submittedName>
        <fullName evidence="1">Uncharacterized protein</fullName>
    </submittedName>
</protein>
<organism evidence="1 2">
    <name type="scientific">Alternaria gaisen</name>
    <dbReference type="NCBI Taxonomy" id="167740"/>
    <lineage>
        <taxon>Eukaryota</taxon>
        <taxon>Fungi</taxon>
        <taxon>Dikarya</taxon>
        <taxon>Ascomycota</taxon>
        <taxon>Pezizomycotina</taxon>
        <taxon>Dothideomycetes</taxon>
        <taxon>Pleosporomycetidae</taxon>
        <taxon>Pleosporales</taxon>
        <taxon>Pleosporineae</taxon>
        <taxon>Pleosporaceae</taxon>
        <taxon>Alternaria</taxon>
        <taxon>Alternaria sect. Alternaria</taxon>
    </lineage>
</organism>
<proteinExistence type="predicted"/>
<name>A0ACB6FD89_9PLEO</name>
<dbReference type="EMBL" id="PDWZ02000010">
    <property type="protein sequence ID" value="KAB2102365.1"/>
    <property type="molecule type" value="Genomic_DNA"/>
</dbReference>
<reference evidence="1 2" key="1">
    <citation type="journal article" date="2019" name="bioRxiv">
        <title>Genomics, evolutionary history and diagnostics of the Alternaria alternata species group including apple and Asian pear pathotypes.</title>
        <authorList>
            <person name="Armitage A.D."/>
            <person name="Cockerton H.M."/>
            <person name="Sreenivasaprasad S."/>
            <person name="Woodhall J.W."/>
            <person name="Lane C.R."/>
            <person name="Harrison R.J."/>
            <person name="Clarkson J.P."/>
        </authorList>
    </citation>
    <scope>NUCLEOTIDE SEQUENCE [LARGE SCALE GENOMIC DNA]</scope>
    <source>
        <strain evidence="1 2">FERA 650</strain>
    </source>
</reference>
<evidence type="ECO:0000313" key="1">
    <source>
        <dbReference type="EMBL" id="KAB2102365.1"/>
    </source>
</evidence>
<accession>A0ACB6FD89</accession>
<sequence>MFVPIAATNAARESVAVGNALRTPIIEAFLVHTPTAT</sequence>
<keyword evidence="2" id="KW-1185">Reference proteome</keyword>
<gene>
    <name evidence="1" type="ORF">AG0111_0g9402</name>
</gene>
<comment type="caution">
    <text evidence="1">The sequence shown here is derived from an EMBL/GenBank/DDBJ whole genome shotgun (WGS) entry which is preliminary data.</text>
</comment>